<dbReference type="InterPro" id="IPR000064">
    <property type="entry name" value="NLP_P60_dom"/>
</dbReference>
<feature type="domain" description="NlpC/P60" evidence="6">
    <location>
        <begin position="194"/>
        <end position="311"/>
    </location>
</feature>
<dbReference type="PANTHER" id="PTHR47053:SF1">
    <property type="entry name" value="MUREIN DD-ENDOPEPTIDASE MEPH-RELATED"/>
    <property type="match status" value="1"/>
</dbReference>
<dbReference type="Pfam" id="PF00877">
    <property type="entry name" value="NLPC_P60"/>
    <property type="match status" value="1"/>
</dbReference>
<organism evidence="7 8">
    <name type="scientific">Pseudoglutamicibacter albus DNF00011</name>
    <dbReference type="NCBI Taxonomy" id="1401063"/>
    <lineage>
        <taxon>Bacteria</taxon>
        <taxon>Bacillati</taxon>
        <taxon>Actinomycetota</taxon>
        <taxon>Actinomycetes</taxon>
        <taxon>Micrococcales</taxon>
        <taxon>Micrococcaceae</taxon>
        <taxon>Pseudoglutamicibacter</taxon>
    </lineage>
</organism>
<dbReference type="AlphaFoldDB" id="A0A096AJ05"/>
<evidence type="ECO:0000256" key="4">
    <source>
        <dbReference type="ARBA" id="ARBA00022807"/>
    </source>
</evidence>
<proteinExistence type="inferred from homology"/>
<gene>
    <name evidence="7" type="ORF">HMPREF2128_02885</name>
</gene>
<feature type="region of interest" description="Disordered" evidence="5">
    <location>
        <begin position="170"/>
        <end position="200"/>
    </location>
</feature>
<feature type="compositionally biased region" description="Low complexity" evidence="5">
    <location>
        <begin position="134"/>
        <end position="152"/>
    </location>
</feature>
<dbReference type="PROSITE" id="PS51935">
    <property type="entry name" value="NLPC_P60"/>
    <property type="match status" value="1"/>
</dbReference>
<accession>A0A096AJ05</accession>
<sequence length="311" mass="31658">MTKRIDKGRHRAAVSASSFEVLSRAVASNAGAMGRQAAVVAAASGLVVTLGVTGANASKQDEAAATPEANKTLNIERTSAVKPADVAAVKAQGKSAPVATVKVKATPAPVVEEEAPSTEETQSSASQANNTQDSANQSRNSQAASNQTSASQTRDENGLTEADYAAQTTANGSTAAPAAPAPAPKATKADDSTPKPSSGIAATALSYQGAPYVWGGNTPAGWDCSGFVRYVYAQHGINLQGRSTHAMLASGQLKRVSNPQPGDLVFQNGNNHVAIYIGNGKVIGAQNPKVGTVIRPANSPYGPLSGYYRVG</sequence>
<name>A0A096AJ05_9MICC</name>
<dbReference type="Gene3D" id="3.90.1720.10">
    <property type="entry name" value="endopeptidase domain like (from Nostoc punctiforme)"/>
    <property type="match status" value="1"/>
</dbReference>
<dbReference type="Proteomes" id="UP000053528">
    <property type="component" value="Unassembled WGS sequence"/>
</dbReference>
<comment type="caution">
    <text evidence="7">The sequence shown here is derived from an EMBL/GenBank/DDBJ whole genome shotgun (WGS) entry which is preliminary data.</text>
</comment>
<protein>
    <recommendedName>
        <fullName evidence="6">NlpC/P60 domain-containing protein</fullName>
    </recommendedName>
</protein>
<keyword evidence="3" id="KW-0378">Hydrolase</keyword>
<evidence type="ECO:0000313" key="7">
    <source>
        <dbReference type="EMBL" id="KGF20979.1"/>
    </source>
</evidence>
<evidence type="ECO:0000256" key="1">
    <source>
        <dbReference type="ARBA" id="ARBA00007074"/>
    </source>
</evidence>
<evidence type="ECO:0000256" key="2">
    <source>
        <dbReference type="ARBA" id="ARBA00022670"/>
    </source>
</evidence>
<evidence type="ECO:0000259" key="6">
    <source>
        <dbReference type="PROSITE" id="PS51935"/>
    </source>
</evidence>
<keyword evidence="2" id="KW-0645">Protease</keyword>
<dbReference type="RefSeq" id="WP_035754868.1">
    <property type="nucleotide sequence ID" value="NZ_JRNH01000009.1"/>
</dbReference>
<evidence type="ECO:0000313" key="8">
    <source>
        <dbReference type="Proteomes" id="UP000053528"/>
    </source>
</evidence>
<comment type="similarity">
    <text evidence="1">Belongs to the peptidase C40 family.</text>
</comment>
<dbReference type="PANTHER" id="PTHR47053">
    <property type="entry name" value="MUREIN DD-ENDOPEPTIDASE MEPH-RELATED"/>
    <property type="match status" value="1"/>
</dbReference>
<reference evidence="7 8" key="1">
    <citation type="submission" date="2014-07" db="EMBL/GenBank/DDBJ databases">
        <authorList>
            <person name="McCorrison J."/>
            <person name="Sanka R."/>
            <person name="Torralba M."/>
            <person name="Gillis M."/>
            <person name="Haft D.H."/>
            <person name="Methe B."/>
            <person name="Sutton G."/>
            <person name="Nelson K.E."/>
        </authorList>
    </citation>
    <scope>NUCLEOTIDE SEQUENCE [LARGE SCALE GENOMIC DNA]</scope>
    <source>
        <strain evidence="7 8">DNF00011</strain>
    </source>
</reference>
<evidence type="ECO:0000256" key="5">
    <source>
        <dbReference type="SAM" id="MobiDB-lite"/>
    </source>
</evidence>
<feature type="compositionally biased region" description="Polar residues" evidence="5">
    <location>
        <begin position="118"/>
        <end position="133"/>
    </location>
</feature>
<dbReference type="EMBL" id="JRNH01000009">
    <property type="protein sequence ID" value="KGF20979.1"/>
    <property type="molecule type" value="Genomic_DNA"/>
</dbReference>
<dbReference type="InterPro" id="IPR038765">
    <property type="entry name" value="Papain-like_cys_pep_sf"/>
</dbReference>
<keyword evidence="4" id="KW-0788">Thiol protease</keyword>
<evidence type="ECO:0000256" key="3">
    <source>
        <dbReference type="ARBA" id="ARBA00022801"/>
    </source>
</evidence>
<dbReference type="GO" id="GO:0006508">
    <property type="term" value="P:proteolysis"/>
    <property type="evidence" value="ECO:0007669"/>
    <property type="project" value="UniProtKB-KW"/>
</dbReference>
<dbReference type="SUPFAM" id="SSF54001">
    <property type="entry name" value="Cysteine proteinases"/>
    <property type="match status" value="1"/>
</dbReference>
<feature type="region of interest" description="Disordered" evidence="5">
    <location>
        <begin position="107"/>
        <end position="157"/>
    </location>
</feature>
<dbReference type="InterPro" id="IPR051202">
    <property type="entry name" value="Peptidase_C40"/>
</dbReference>
<dbReference type="GO" id="GO:0008234">
    <property type="term" value="F:cysteine-type peptidase activity"/>
    <property type="evidence" value="ECO:0007669"/>
    <property type="project" value="UniProtKB-KW"/>
</dbReference>